<dbReference type="InParanoid" id="A0A067RQF9"/>
<keyword evidence="2" id="KW-1185">Reference proteome</keyword>
<gene>
    <name evidence="1" type="ORF">L798_00180</name>
</gene>
<dbReference type="Proteomes" id="UP000027135">
    <property type="component" value="Unassembled WGS sequence"/>
</dbReference>
<dbReference type="EMBL" id="KK852483">
    <property type="protein sequence ID" value="KDR22860.1"/>
    <property type="molecule type" value="Genomic_DNA"/>
</dbReference>
<name>A0A067RQF9_ZOONE</name>
<proteinExistence type="predicted"/>
<evidence type="ECO:0000313" key="1">
    <source>
        <dbReference type="EMBL" id="KDR22860.1"/>
    </source>
</evidence>
<protein>
    <submittedName>
        <fullName evidence="1">Uncharacterized protein</fullName>
    </submittedName>
</protein>
<organism evidence="1 2">
    <name type="scientific">Zootermopsis nevadensis</name>
    <name type="common">Dampwood termite</name>
    <dbReference type="NCBI Taxonomy" id="136037"/>
    <lineage>
        <taxon>Eukaryota</taxon>
        <taxon>Metazoa</taxon>
        <taxon>Ecdysozoa</taxon>
        <taxon>Arthropoda</taxon>
        <taxon>Hexapoda</taxon>
        <taxon>Insecta</taxon>
        <taxon>Pterygota</taxon>
        <taxon>Neoptera</taxon>
        <taxon>Polyneoptera</taxon>
        <taxon>Dictyoptera</taxon>
        <taxon>Blattodea</taxon>
        <taxon>Blattoidea</taxon>
        <taxon>Termitoidae</taxon>
        <taxon>Termopsidae</taxon>
        <taxon>Zootermopsis</taxon>
    </lineage>
</organism>
<dbReference type="AlphaFoldDB" id="A0A067RQF9"/>
<accession>A0A067RQF9</accession>
<sequence length="54" mass="6455">MDGGFTVYHQGFTQREYIFYGDMTRQFCSAPWYYYTYQNNCMVLECPRLPAPPP</sequence>
<reference evidence="1 2" key="1">
    <citation type="journal article" date="2014" name="Nat. Commun.">
        <title>Molecular traces of alternative social organization in a termite genome.</title>
        <authorList>
            <person name="Terrapon N."/>
            <person name="Li C."/>
            <person name="Robertson H.M."/>
            <person name="Ji L."/>
            <person name="Meng X."/>
            <person name="Booth W."/>
            <person name="Chen Z."/>
            <person name="Childers C.P."/>
            <person name="Glastad K.M."/>
            <person name="Gokhale K."/>
            <person name="Gowin J."/>
            <person name="Gronenberg W."/>
            <person name="Hermansen R.A."/>
            <person name="Hu H."/>
            <person name="Hunt B.G."/>
            <person name="Huylmans A.K."/>
            <person name="Khalil S.M."/>
            <person name="Mitchell R.D."/>
            <person name="Munoz-Torres M.C."/>
            <person name="Mustard J.A."/>
            <person name="Pan H."/>
            <person name="Reese J.T."/>
            <person name="Scharf M.E."/>
            <person name="Sun F."/>
            <person name="Vogel H."/>
            <person name="Xiao J."/>
            <person name="Yang W."/>
            <person name="Yang Z."/>
            <person name="Yang Z."/>
            <person name="Zhou J."/>
            <person name="Zhu J."/>
            <person name="Brent C.S."/>
            <person name="Elsik C.G."/>
            <person name="Goodisman M.A."/>
            <person name="Liberles D.A."/>
            <person name="Roe R.M."/>
            <person name="Vargo E.L."/>
            <person name="Vilcinskas A."/>
            <person name="Wang J."/>
            <person name="Bornberg-Bauer E."/>
            <person name="Korb J."/>
            <person name="Zhang G."/>
            <person name="Liebig J."/>
        </authorList>
    </citation>
    <scope>NUCLEOTIDE SEQUENCE [LARGE SCALE GENOMIC DNA]</scope>
    <source>
        <tissue evidence="1">Whole organism</tissue>
    </source>
</reference>
<evidence type="ECO:0000313" key="2">
    <source>
        <dbReference type="Proteomes" id="UP000027135"/>
    </source>
</evidence>